<dbReference type="Proteomes" id="UP000254255">
    <property type="component" value="Unassembled WGS sequence"/>
</dbReference>
<proteinExistence type="predicted"/>
<dbReference type="AlphaFoldDB" id="A0A377F8L0"/>
<name>A0A377F8L0_ECOLX</name>
<protein>
    <submittedName>
        <fullName evidence="1">Uncharacterized protein</fullName>
    </submittedName>
</protein>
<reference evidence="1 2" key="1">
    <citation type="submission" date="2018-06" db="EMBL/GenBank/DDBJ databases">
        <authorList>
            <consortium name="Pathogen Informatics"/>
            <person name="Doyle S."/>
        </authorList>
    </citation>
    <scope>NUCLEOTIDE SEQUENCE [LARGE SCALE GENOMIC DNA]</scope>
    <source>
        <strain evidence="1 2">NCTC13148</strain>
    </source>
</reference>
<gene>
    <name evidence="1" type="ORF">NCTC13148_06802</name>
</gene>
<sequence>MKNPLLIGWVDDKDLAIFLYGNDLCFILLNYIRTIVQIVIIPSY</sequence>
<organism evidence="1 2">
    <name type="scientific">Escherichia coli</name>
    <dbReference type="NCBI Taxonomy" id="562"/>
    <lineage>
        <taxon>Bacteria</taxon>
        <taxon>Pseudomonadati</taxon>
        <taxon>Pseudomonadota</taxon>
        <taxon>Gammaproteobacteria</taxon>
        <taxon>Enterobacterales</taxon>
        <taxon>Enterobacteriaceae</taxon>
        <taxon>Escherichia</taxon>
    </lineage>
</organism>
<evidence type="ECO:0000313" key="1">
    <source>
        <dbReference type="EMBL" id="STN26366.1"/>
    </source>
</evidence>
<accession>A0A377F8L0</accession>
<evidence type="ECO:0000313" key="2">
    <source>
        <dbReference type="Proteomes" id="UP000254255"/>
    </source>
</evidence>
<dbReference type="EMBL" id="UGET01000006">
    <property type="protein sequence ID" value="STN26366.1"/>
    <property type="molecule type" value="Genomic_DNA"/>
</dbReference>